<feature type="transmembrane region" description="Helical" evidence="6">
    <location>
        <begin position="35"/>
        <end position="68"/>
    </location>
</feature>
<dbReference type="Pfam" id="PF00482">
    <property type="entry name" value="T2SSF"/>
    <property type="match status" value="1"/>
</dbReference>
<keyword evidence="2" id="KW-1003">Cell membrane</keyword>
<keyword evidence="5 6" id="KW-0472">Membrane</keyword>
<keyword evidence="9" id="KW-1185">Reference proteome</keyword>
<name>A0A5C5UJY6_9CORY</name>
<accession>A0A5C5UJY6</accession>
<dbReference type="PANTHER" id="PTHR35007:SF4">
    <property type="entry name" value="CONSERVED TRANSMEMBRANE PROTEIN-RELATED"/>
    <property type="match status" value="1"/>
</dbReference>
<keyword evidence="3 6" id="KW-0812">Transmembrane</keyword>
<dbReference type="AlphaFoldDB" id="A0A5C5UJY6"/>
<feature type="transmembrane region" description="Helical" evidence="6">
    <location>
        <begin position="227"/>
        <end position="251"/>
    </location>
</feature>
<proteinExistence type="predicted"/>
<dbReference type="EMBL" id="VOHM01000010">
    <property type="protein sequence ID" value="TWT25660.1"/>
    <property type="molecule type" value="Genomic_DNA"/>
</dbReference>
<evidence type="ECO:0000256" key="4">
    <source>
        <dbReference type="ARBA" id="ARBA00022989"/>
    </source>
</evidence>
<reference evidence="8 9" key="1">
    <citation type="submission" date="2019-08" db="EMBL/GenBank/DDBJ databases">
        <authorList>
            <person name="Lei W."/>
        </authorList>
    </citation>
    <scope>NUCLEOTIDE SEQUENCE [LARGE SCALE GENOMIC DNA]</scope>
    <source>
        <strain evidence="8 9">CCUG 58627</strain>
    </source>
</reference>
<feature type="transmembrane region" description="Helical" evidence="6">
    <location>
        <begin position="201"/>
        <end position="221"/>
    </location>
</feature>
<comment type="caution">
    <text evidence="8">The sequence shown here is derived from an EMBL/GenBank/DDBJ whole genome shotgun (WGS) entry which is preliminary data.</text>
</comment>
<dbReference type="RefSeq" id="WP_146324208.1">
    <property type="nucleotide sequence ID" value="NZ_BAABLR010000073.1"/>
</dbReference>
<evidence type="ECO:0000256" key="6">
    <source>
        <dbReference type="SAM" id="Phobius"/>
    </source>
</evidence>
<gene>
    <name evidence="8" type="ORF">FRX94_05920</name>
</gene>
<sequence>MTTAVFWAGAIAILVSAPPSPRVRLFESRPVPRARWLLLCGIVAGPAVVFAPAAALAGLVIFGTVAWAVQAGRRRARETRIAAATSSYVGYLVGDVRAGSPVPQALQAAAETLKHTPDTPHQLLDAATVAARRACNGAQAASVLVDAKDSCPDLGTVGLVLSVAEQHGIPLVELLEQTQRRIDTRLRHRTATTAALQGPQATAVILAVLPAAGLLLGSAMGANPIDFLLHTGLGGILLVVGVGLTCGGFVWSRKIIEAAAQ</sequence>
<evidence type="ECO:0000256" key="1">
    <source>
        <dbReference type="ARBA" id="ARBA00004651"/>
    </source>
</evidence>
<feature type="domain" description="Type II secretion system protein GspF" evidence="7">
    <location>
        <begin position="96"/>
        <end position="215"/>
    </location>
</feature>
<dbReference type="OrthoDB" id="4421971at2"/>
<dbReference type="GO" id="GO:0005886">
    <property type="term" value="C:plasma membrane"/>
    <property type="evidence" value="ECO:0007669"/>
    <property type="project" value="UniProtKB-SubCell"/>
</dbReference>
<dbReference type="Proteomes" id="UP000320791">
    <property type="component" value="Unassembled WGS sequence"/>
</dbReference>
<evidence type="ECO:0000313" key="9">
    <source>
        <dbReference type="Proteomes" id="UP000320791"/>
    </source>
</evidence>
<dbReference type="InterPro" id="IPR018076">
    <property type="entry name" value="T2SS_GspF_dom"/>
</dbReference>
<protein>
    <recommendedName>
        <fullName evidence="7">Type II secretion system protein GspF domain-containing protein</fullName>
    </recommendedName>
</protein>
<evidence type="ECO:0000256" key="5">
    <source>
        <dbReference type="ARBA" id="ARBA00023136"/>
    </source>
</evidence>
<evidence type="ECO:0000259" key="7">
    <source>
        <dbReference type="Pfam" id="PF00482"/>
    </source>
</evidence>
<comment type="subcellular location">
    <subcellularLocation>
        <location evidence="1">Cell membrane</location>
        <topology evidence="1">Multi-pass membrane protein</topology>
    </subcellularLocation>
</comment>
<keyword evidence="4 6" id="KW-1133">Transmembrane helix</keyword>
<evidence type="ECO:0000256" key="3">
    <source>
        <dbReference type="ARBA" id="ARBA00022692"/>
    </source>
</evidence>
<evidence type="ECO:0000256" key="2">
    <source>
        <dbReference type="ARBA" id="ARBA00022475"/>
    </source>
</evidence>
<dbReference type="PANTHER" id="PTHR35007">
    <property type="entry name" value="INTEGRAL MEMBRANE PROTEIN-RELATED"/>
    <property type="match status" value="1"/>
</dbReference>
<organism evidence="8 9">
    <name type="scientific">Corynebacterium canis</name>
    <dbReference type="NCBI Taxonomy" id="679663"/>
    <lineage>
        <taxon>Bacteria</taxon>
        <taxon>Bacillati</taxon>
        <taxon>Actinomycetota</taxon>
        <taxon>Actinomycetes</taxon>
        <taxon>Mycobacteriales</taxon>
        <taxon>Corynebacteriaceae</taxon>
        <taxon>Corynebacterium</taxon>
    </lineage>
</organism>
<evidence type="ECO:0000313" key="8">
    <source>
        <dbReference type="EMBL" id="TWT25660.1"/>
    </source>
</evidence>